<feature type="region of interest" description="Disordered" evidence="1">
    <location>
        <begin position="428"/>
        <end position="449"/>
    </location>
</feature>
<accession>A0A378J284</accession>
<dbReference type="STRING" id="45066.Lgra_0589"/>
<keyword evidence="4" id="KW-1185">Reference proteome</keyword>
<reference evidence="3 5" key="2">
    <citation type="submission" date="2018-06" db="EMBL/GenBank/DDBJ databases">
        <authorList>
            <consortium name="Pathogen Informatics"/>
            <person name="Doyle S."/>
        </authorList>
    </citation>
    <scope>NUCLEOTIDE SEQUENCE [LARGE SCALE GENOMIC DNA]</scope>
    <source>
        <strain evidence="3 5">NCTC12388</strain>
    </source>
</reference>
<evidence type="ECO:0000313" key="2">
    <source>
        <dbReference type="EMBL" id="KTD14558.1"/>
    </source>
</evidence>
<dbReference type="Proteomes" id="UP000254476">
    <property type="component" value="Unassembled WGS sequence"/>
</dbReference>
<gene>
    <name evidence="2" type="ORF">Lgra_0589</name>
    <name evidence="3" type="ORF">NCTC12388_00420</name>
</gene>
<dbReference type="Proteomes" id="UP000054691">
    <property type="component" value="Unassembled WGS sequence"/>
</dbReference>
<evidence type="ECO:0000313" key="5">
    <source>
        <dbReference type="Proteomes" id="UP000254476"/>
    </source>
</evidence>
<dbReference type="OrthoDB" id="5654268at2"/>
<evidence type="ECO:0000313" key="4">
    <source>
        <dbReference type="Proteomes" id="UP000054691"/>
    </source>
</evidence>
<protein>
    <submittedName>
        <fullName evidence="3">Uncharacterized protein</fullName>
    </submittedName>
</protein>
<dbReference type="AlphaFoldDB" id="A0A378J284"/>
<proteinExistence type="predicted"/>
<dbReference type="RefSeq" id="WP_058497797.1">
    <property type="nucleotide sequence ID" value="NZ_CAAAHW010000008.1"/>
</dbReference>
<sequence length="449" mass="51557">MSKSKWEKFQENHQQNDNETKYITYFKNNLIPFLRGDIPANNEANTPQEIIKKALLYSAELTRIFDAFPFPAPTYEEMLQIMETPNGLREHIKANLDKILPILLNKEGTALNPLVVDAIRHNPLVMAEVKDEDNAFNNLFSLEEEVAKNFMKSIIVSYGQRVLDNISDSDQKIEAFNSVMSSIESLAKEVTLKGIPKEAKTISSEKLGNDLAELAELLNKLDDVEKSTLDRVRNIVGAAQDCLAMYNEEQNNALLDKADERYQDAVNKLIEVLPARKPKDDLKDELPARKTKENDLKVVNTLSNILNEFKVLIDEPEAKNLGLAQFTPKIETAQAFLNLHKNTNHPMFLTHAIDNYHATVNQITELTTPKKPEEINWFVKFLRWCTRNNELLQNKEEKRYNQQTKLNSEISRVIKNELLQLKEELKENNGATQEIKEEQELSSSFQPIY</sequence>
<reference evidence="2 4" key="1">
    <citation type="submission" date="2015-11" db="EMBL/GenBank/DDBJ databases">
        <title>Genomic analysis of 38 Legionella species identifies large and diverse effector repertoires.</title>
        <authorList>
            <person name="Burstein D."/>
            <person name="Amaro F."/>
            <person name="Zusman T."/>
            <person name="Lifshitz Z."/>
            <person name="Cohen O."/>
            <person name="Gilbert J.A."/>
            <person name="Pupko T."/>
            <person name="Shuman H.A."/>
            <person name="Segal G."/>
        </authorList>
    </citation>
    <scope>NUCLEOTIDE SEQUENCE [LARGE SCALE GENOMIC DNA]</scope>
    <source>
        <strain evidence="2 4">Lyon 8420412</strain>
    </source>
</reference>
<evidence type="ECO:0000313" key="3">
    <source>
        <dbReference type="EMBL" id="STX41854.1"/>
    </source>
</evidence>
<organism evidence="3 5">
    <name type="scientific">Legionella gratiana</name>
    <dbReference type="NCBI Taxonomy" id="45066"/>
    <lineage>
        <taxon>Bacteria</taxon>
        <taxon>Pseudomonadati</taxon>
        <taxon>Pseudomonadota</taxon>
        <taxon>Gammaproteobacteria</taxon>
        <taxon>Legionellales</taxon>
        <taxon>Legionellaceae</taxon>
        <taxon>Legionella</taxon>
    </lineage>
</organism>
<dbReference type="EMBL" id="LNYE01000006">
    <property type="protein sequence ID" value="KTD14558.1"/>
    <property type="molecule type" value="Genomic_DNA"/>
</dbReference>
<dbReference type="EMBL" id="UGOB01000001">
    <property type="protein sequence ID" value="STX41854.1"/>
    <property type="molecule type" value="Genomic_DNA"/>
</dbReference>
<evidence type="ECO:0000256" key="1">
    <source>
        <dbReference type="SAM" id="MobiDB-lite"/>
    </source>
</evidence>
<name>A0A378J284_9GAMM</name>